<reference evidence="5 6" key="1">
    <citation type="submission" date="2015-03" db="EMBL/GenBank/DDBJ databases">
        <authorList>
            <consortium name="Pathogen Informatics"/>
        </authorList>
    </citation>
    <scope>NUCLEOTIDE SEQUENCE [LARGE SCALE GENOMIC DNA]</scope>
    <source>
        <strain evidence="2 7">Bir 187</strain>
        <strain evidence="3 5">D00501624</strain>
        <strain evidence="4 6">G09801536</strain>
    </source>
</reference>
<gene>
    <name evidence="3" type="ORF">ERS007661_04365</name>
    <name evidence="4" type="ORF">ERS007679_04292</name>
    <name evidence="2" type="ORF">ERS027661_00533</name>
</gene>
<accession>A0A655FZU7</accession>
<evidence type="ECO:0000313" key="7">
    <source>
        <dbReference type="Proteomes" id="UP000049023"/>
    </source>
</evidence>
<evidence type="ECO:0000256" key="1">
    <source>
        <dbReference type="SAM" id="MobiDB-lite"/>
    </source>
</evidence>
<feature type="compositionally biased region" description="Polar residues" evidence="1">
    <location>
        <begin position="40"/>
        <end position="51"/>
    </location>
</feature>
<dbReference type="Proteomes" id="UP000049023">
    <property type="component" value="Unassembled WGS sequence"/>
</dbReference>
<protein>
    <submittedName>
        <fullName evidence="3">Uncharacterized protein</fullName>
    </submittedName>
</protein>
<evidence type="ECO:0000313" key="6">
    <source>
        <dbReference type="Proteomes" id="UP000045842"/>
    </source>
</evidence>
<evidence type="ECO:0000313" key="3">
    <source>
        <dbReference type="EMBL" id="CNW93791.1"/>
    </source>
</evidence>
<dbReference type="Proteomes" id="UP000045842">
    <property type="component" value="Unassembled WGS sequence"/>
</dbReference>
<evidence type="ECO:0000313" key="4">
    <source>
        <dbReference type="EMBL" id="COW77713.1"/>
    </source>
</evidence>
<dbReference type="AlphaFoldDB" id="A0A655FZU7"/>
<name>A0A655FZU7_MYCTX</name>
<organism evidence="3 5">
    <name type="scientific">Mycobacterium tuberculosis</name>
    <dbReference type="NCBI Taxonomy" id="1773"/>
    <lineage>
        <taxon>Bacteria</taxon>
        <taxon>Bacillati</taxon>
        <taxon>Actinomycetota</taxon>
        <taxon>Actinomycetes</taxon>
        <taxon>Mycobacteriales</taxon>
        <taxon>Mycobacteriaceae</taxon>
        <taxon>Mycobacterium</taxon>
        <taxon>Mycobacterium tuberculosis complex</taxon>
    </lineage>
</organism>
<dbReference type="Proteomes" id="UP000039217">
    <property type="component" value="Unassembled WGS sequence"/>
</dbReference>
<proteinExistence type="predicted"/>
<dbReference type="EMBL" id="CQQC01002535">
    <property type="protein sequence ID" value="CNW93791.1"/>
    <property type="molecule type" value="Genomic_DNA"/>
</dbReference>
<evidence type="ECO:0000313" key="2">
    <source>
        <dbReference type="EMBL" id="CKR06562.1"/>
    </source>
</evidence>
<evidence type="ECO:0000313" key="5">
    <source>
        <dbReference type="Proteomes" id="UP000039217"/>
    </source>
</evidence>
<sequence length="63" mass="6889">MIRAHTRRLRTSSDTSSPAIIVIAKTSTQDWPGSWETCRLTNGTAPSNRTTVPAAGPWSMRTC</sequence>
<feature type="region of interest" description="Disordered" evidence="1">
    <location>
        <begin position="40"/>
        <end position="63"/>
    </location>
</feature>
<dbReference type="EMBL" id="CSAD01001032">
    <property type="protein sequence ID" value="COW77713.1"/>
    <property type="molecule type" value="Genomic_DNA"/>
</dbReference>
<dbReference type="EMBL" id="CNFU01000066">
    <property type="protein sequence ID" value="CKR06562.1"/>
    <property type="molecule type" value="Genomic_DNA"/>
</dbReference>